<gene>
    <name evidence="1" type="ORF">EKO24_020985</name>
</gene>
<evidence type="ECO:0000313" key="2">
    <source>
        <dbReference type="Proteomes" id="UP000733744"/>
    </source>
</evidence>
<name>A0ABY3C4A8_9GAMM</name>
<organism evidence="1 2">
    <name type="scientific">Candidatus Methylobacter oryzae</name>
    <dbReference type="NCBI Taxonomy" id="2497749"/>
    <lineage>
        <taxon>Bacteria</taxon>
        <taxon>Pseudomonadati</taxon>
        <taxon>Pseudomonadota</taxon>
        <taxon>Gammaproteobacteria</taxon>
        <taxon>Methylococcales</taxon>
        <taxon>Methylococcaceae</taxon>
        <taxon>Methylobacter</taxon>
    </lineage>
</organism>
<comment type="caution">
    <text evidence="1">The sequence shown here is derived from an EMBL/GenBank/DDBJ whole genome shotgun (WGS) entry which is preliminary data.</text>
</comment>
<evidence type="ECO:0000313" key="1">
    <source>
        <dbReference type="EMBL" id="TRW89541.1"/>
    </source>
</evidence>
<accession>A0ABY3C4A8</accession>
<keyword evidence="2" id="KW-1185">Reference proteome</keyword>
<reference evidence="1 2" key="1">
    <citation type="journal article" date="2019" name="Antonie Van Leeuwenhoek">
        <title>Description of 'Ca. Methylobacter oryzae' KRF1, a novel species from the environmentally important Methylobacter clade 2.</title>
        <authorList>
            <person name="Khatri K."/>
            <person name="Mohite J.A."/>
            <person name="Pandit P.S."/>
            <person name="Bahulikar R."/>
            <person name="Rahalkar M.C."/>
        </authorList>
    </citation>
    <scope>NUCLEOTIDE SEQUENCE [LARGE SCALE GENOMIC DNA]</scope>
    <source>
        <strain evidence="1 2">KRF1</strain>
    </source>
</reference>
<sequence length="84" mass="10303">MDNDTLINQARHLYAVLQVEQYTRPIENKTQFDRLNRLVVWAYCRYQRRLNRCIVCYENRPNDCNREFVGSERRFCPNCLSQQR</sequence>
<dbReference type="EMBL" id="RYFG02000121">
    <property type="protein sequence ID" value="TRW89541.1"/>
    <property type="molecule type" value="Genomic_DNA"/>
</dbReference>
<protein>
    <submittedName>
        <fullName evidence="1">Uncharacterized protein</fullName>
    </submittedName>
</protein>
<proteinExistence type="predicted"/>
<dbReference type="Proteomes" id="UP000733744">
    <property type="component" value="Unassembled WGS sequence"/>
</dbReference>